<comment type="caution">
    <text evidence="1">The sequence shown here is derived from an EMBL/GenBank/DDBJ whole genome shotgun (WGS) entry which is preliminary data.</text>
</comment>
<organism evidence="1 2">
    <name type="scientific">Roseomonas alba</name>
    <dbReference type="NCBI Taxonomy" id="2846776"/>
    <lineage>
        <taxon>Bacteria</taxon>
        <taxon>Pseudomonadati</taxon>
        <taxon>Pseudomonadota</taxon>
        <taxon>Alphaproteobacteria</taxon>
        <taxon>Acetobacterales</taxon>
        <taxon>Roseomonadaceae</taxon>
        <taxon>Roseomonas</taxon>
    </lineage>
</organism>
<proteinExistence type="predicted"/>
<name>A0ABS7AIR0_9PROT</name>
<accession>A0ABS7AIR0</accession>
<evidence type="ECO:0000313" key="2">
    <source>
        <dbReference type="Proteomes" id="UP001196565"/>
    </source>
</evidence>
<sequence length="72" mass="8118">MTPDTPEPQIGRLTDFERGELQRAVAELNRQMSVLYMRHGATIRVVPRVNYSMDDCYAAVQVEVTTGVETFG</sequence>
<dbReference type="Proteomes" id="UP001196565">
    <property type="component" value="Unassembled WGS sequence"/>
</dbReference>
<dbReference type="EMBL" id="JAHYBZ010000021">
    <property type="protein sequence ID" value="MBW6402068.1"/>
    <property type="molecule type" value="Genomic_DNA"/>
</dbReference>
<keyword evidence="2" id="KW-1185">Reference proteome</keyword>
<reference evidence="1 2" key="1">
    <citation type="submission" date="2021-07" db="EMBL/GenBank/DDBJ databases">
        <authorList>
            <person name="So Y."/>
        </authorList>
    </citation>
    <scope>NUCLEOTIDE SEQUENCE [LARGE SCALE GENOMIC DNA]</scope>
    <source>
        <strain evidence="1 2">HJA6</strain>
    </source>
</reference>
<gene>
    <name evidence="1" type="ORF">KPL78_29750</name>
</gene>
<protein>
    <submittedName>
        <fullName evidence="1">Uncharacterized protein</fullName>
    </submittedName>
</protein>
<evidence type="ECO:0000313" key="1">
    <source>
        <dbReference type="EMBL" id="MBW6402068.1"/>
    </source>
</evidence>
<dbReference type="RefSeq" id="WP_219766934.1">
    <property type="nucleotide sequence ID" value="NZ_JAHYBZ010000021.1"/>
</dbReference>